<dbReference type="AlphaFoldDB" id="A0A438IDS4"/>
<evidence type="ECO:0000313" key="2">
    <source>
        <dbReference type="Proteomes" id="UP000288805"/>
    </source>
</evidence>
<proteinExistence type="predicted"/>
<reference evidence="1 2" key="1">
    <citation type="journal article" date="2018" name="PLoS Genet.">
        <title>Population sequencing reveals clonal diversity and ancestral inbreeding in the grapevine cultivar Chardonnay.</title>
        <authorList>
            <person name="Roach M.J."/>
            <person name="Johnson D.L."/>
            <person name="Bohlmann J."/>
            <person name="van Vuuren H.J."/>
            <person name="Jones S.J."/>
            <person name="Pretorius I.S."/>
            <person name="Schmidt S.A."/>
            <person name="Borneman A.R."/>
        </authorList>
    </citation>
    <scope>NUCLEOTIDE SEQUENCE [LARGE SCALE GENOMIC DNA]</scope>
    <source>
        <strain evidence="2">cv. Chardonnay</strain>
        <tissue evidence="1">Leaf</tissue>
    </source>
</reference>
<accession>A0A438IDS4</accession>
<comment type="caution">
    <text evidence="1">The sequence shown here is derived from an EMBL/GenBank/DDBJ whole genome shotgun (WGS) entry which is preliminary data.</text>
</comment>
<evidence type="ECO:0000313" key="1">
    <source>
        <dbReference type="EMBL" id="RVW94827.1"/>
    </source>
</evidence>
<name>A0A438IDS4_VITVI</name>
<sequence length="121" mass="13304">MLPLNTYLPLILPSSKVLLGEHSRDLTLGSISCGDIAPGGQQWHPTTSPLCVSLCNLCKENEESANYILIHCGPREEKECSLENGAYLSVLVYLGRVKSKNLPRGRDVRYELEETLSSVSS</sequence>
<gene>
    <name evidence="1" type="ORF">CK203_034596</name>
</gene>
<dbReference type="Proteomes" id="UP000288805">
    <property type="component" value="Unassembled WGS sequence"/>
</dbReference>
<organism evidence="1 2">
    <name type="scientific">Vitis vinifera</name>
    <name type="common">Grape</name>
    <dbReference type="NCBI Taxonomy" id="29760"/>
    <lineage>
        <taxon>Eukaryota</taxon>
        <taxon>Viridiplantae</taxon>
        <taxon>Streptophyta</taxon>
        <taxon>Embryophyta</taxon>
        <taxon>Tracheophyta</taxon>
        <taxon>Spermatophyta</taxon>
        <taxon>Magnoliopsida</taxon>
        <taxon>eudicotyledons</taxon>
        <taxon>Gunneridae</taxon>
        <taxon>Pentapetalae</taxon>
        <taxon>rosids</taxon>
        <taxon>Vitales</taxon>
        <taxon>Vitaceae</taxon>
        <taxon>Viteae</taxon>
        <taxon>Vitis</taxon>
    </lineage>
</organism>
<protein>
    <submittedName>
        <fullName evidence="1">Uncharacterized protein</fullName>
    </submittedName>
</protein>
<dbReference type="EMBL" id="QGNW01000118">
    <property type="protein sequence ID" value="RVW94827.1"/>
    <property type="molecule type" value="Genomic_DNA"/>
</dbReference>